<dbReference type="PANTHER" id="PTHR47396:SF1">
    <property type="entry name" value="ATP-DEPENDENT HELICASE IRC3-RELATED"/>
    <property type="match status" value="1"/>
</dbReference>
<evidence type="ECO:0000313" key="4">
    <source>
        <dbReference type="Proteomes" id="UP001595891"/>
    </source>
</evidence>
<organism evidence="3 4">
    <name type="scientific">Sphaerisporangium corydalis</name>
    <dbReference type="NCBI Taxonomy" id="1441875"/>
    <lineage>
        <taxon>Bacteria</taxon>
        <taxon>Bacillati</taxon>
        <taxon>Actinomycetota</taxon>
        <taxon>Actinomycetes</taxon>
        <taxon>Streptosporangiales</taxon>
        <taxon>Streptosporangiaceae</taxon>
        <taxon>Sphaerisporangium</taxon>
    </lineage>
</organism>
<dbReference type="InterPro" id="IPR006935">
    <property type="entry name" value="Helicase/UvrB_N"/>
</dbReference>
<name>A0ABV9EKD4_9ACTN</name>
<dbReference type="InterPro" id="IPR050742">
    <property type="entry name" value="Helicase_Restrict-Modif_Enz"/>
</dbReference>
<dbReference type="GO" id="GO:0004386">
    <property type="term" value="F:helicase activity"/>
    <property type="evidence" value="ECO:0007669"/>
    <property type="project" value="UniProtKB-KW"/>
</dbReference>
<protein>
    <submittedName>
        <fullName evidence="3">DEAD/DEAH box helicase family protein</fullName>
    </submittedName>
</protein>
<dbReference type="Pfam" id="PF04851">
    <property type="entry name" value="ResIII"/>
    <property type="match status" value="1"/>
</dbReference>
<accession>A0ABV9EKD4</accession>
<dbReference type="PROSITE" id="PS51192">
    <property type="entry name" value="HELICASE_ATP_BIND_1"/>
    <property type="match status" value="1"/>
</dbReference>
<dbReference type="InterPro" id="IPR014001">
    <property type="entry name" value="Helicase_ATP-bd"/>
</dbReference>
<keyword evidence="3" id="KW-0378">Hydrolase</keyword>
<dbReference type="InterPro" id="IPR001650">
    <property type="entry name" value="Helicase_C-like"/>
</dbReference>
<keyword evidence="3" id="KW-0347">Helicase</keyword>
<dbReference type="SUPFAM" id="SSF55874">
    <property type="entry name" value="ATPase domain of HSP90 chaperone/DNA topoisomerase II/histidine kinase"/>
    <property type="match status" value="1"/>
</dbReference>
<dbReference type="SMART" id="SM00490">
    <property type="entry name" value="HELICc"/>
    <property type="match status" value="1"/>
</dbReference>
<evidence type="ECO:0000259" key="2">
    <source>
        <dbReference type="PROSITE" id="PS51194"/>
    </source>
</evidence>
<keyword evidence="3" id="KW-0547">Nucleotide-binding</keyword>
<dbReference type="EMBL" id="JBHSFN010000013">
    <property type="protein sequence ID" value="MFC4588729.1"/>
    <property type="molecule type" value="Genomic_DNA"/>
</dbReference>
<dbReference type="Proteomes" id="UP001595891">
    <property type="component" value="Unassembled WGS sequence"/>
</dbReference>
<dbReference type="RefSeq" id="WP_262842353.1">
    <property type="nucleotide sequence ID" value="NZ_JANZYP010000010.1"/>
</dbReference>
<dbReference type="InterPro" id="IPR027417">
    <property type="entry name" value="P-loop_NTPase"/>
</dbReference>
<reference evidence="4" key="1">
    <citation type="journal article" date="2019" name="Int. J. Syst. Evol. Microbiol.">
        <title>The Global Catalogue of Microorganisms (GCM) 10K type strain sequencing project: providing services to taxonomists for standard genome sequencing and annotation.</title>
        <authorList>
            <consortium name="The Broad Institute Genomics Platform"/>
            <consortium name="The Broad Institute Genome Sequencing Center for Infectious Disease"/>
            <person name="Wu L."/>
            <person name="Ma J."/>
        </authorList>
    </citation>
    <scope>NUCLEOTIDE SEQUENCE [LARGE SCALE GENOMIC DNA]</scope>
    <source>
        <strain evidence="4">CCUG 49560</strain>
    </source>
</reference>
<evidence type="ECO:0000259" key="1">
    <source>
        <dbReference type="PROSITE" id="PS51192"/>
    </source>
</evidence>
<keyword evidence="4" id="KW-1185">Reference proteome</keyword>
<keyword evidence="3" id="KW-0067">ATP-binding</keyword>
<dbReference type="SUPFAM" id="SSF52540">
    <property type="entry name" value="P-loop containing nucleoside triphosphate hydrolases"/>
    <property type="match status" value="1"/>
</dbReference>
<dbReference type="InterPro" id="IPR036890">
    <property type="entry name" value="HATPase_C_sf"/>
</dbReference>
<evidence type="ECO:0000313" key="3">
    <source>
        <dbReference type="EMBL" id="MFC4588729.1"/>
    </source>
</evidence>
<dbReference type="Pfam" id="PF00271">
    <property type="entry name" value="Helicase_C"/>
    <property type="match status" value="1"/>
</dbReference>
<dbReference type="PANTHER" id="PTHR47396">
    <property type="entry name" value="TYPE I RESTRICTION ENZYME ECOKI R PROTEIN"/>
    <property type="match status" value="1"/>
</dbReference>
<proteinExistence type="predicted"/>
<feature type="domain" description="Helicase C-terminal" evidence="2">
    <location>
        <begin position="1409"/>
        <end position="1551"/>
    </location>
</feature>
<sequence length="1551" mass="172518">MADSVDKLSVIQVVIEQSQRVLRTYTVDPGLIQEHANSERRITQGGYGDRQVYELVQNGADELRDQAGGEIRVVLTPTHLYCANEGTPVTAAGADTILRMSVSRKRGGQIGRFGVGVKSVLSISDTPQFFSRDGESEFAFGFDRAWSTEQIKAVHSVAGETPVLRMAQVIDPAQARVSDPVLNELMRWATTVVRLPLQPESVGRLGIDLARFPLEFPLFSPHVGTLTLEDRRAGRPTLRQIFQRIDGTHRILQEIRPDEVSIDHQWRVFTRTHRPTDAALRAAGELHDRPEIDISWAVPSRARDRGILWAYFPTNYATTLRGILNAPWKTSEDRQNLFDRNAFNDELIKVSAELVVDSLPELTDPDDPATYIDLLPGRGREAPQWADKSLTSSIWAVAARKPSLPDQIGRLRTPETVKLHPAGLDESWLTLWSGYEGRPIDWCHHSIEKRERRARAERIIEQAKCRVSTIQEWLSALVSDGTAEASARAVRIVAEMHRAGNPMASEAVRTRILLTEDDGLVPPVRGKVFRRSGTDNLRDRMVYVHPDVLADQRTVQALESLGIQEADASGRFAAIIDQGFEAYNSRQWADFWQLARQAGPTRALTVLEEGEFDPSRVVKVRVMSGEWKAVRHCLLPGPVVPRDGSRDAAIALDLDFHADDLPLLKGLGLVDRPISDQDPRGEWWFNNYVEGAWKTYCKKLPPTASTPQLKSIQVDGANPPGPLHLLPELSNEGRAAFLGVLPEHGLVTAWTVRHGSQLATQTKVSSPLVWMARKHGYLSTSQGVVPVASCVGPQLATYRDLLPVARVSTTVGAALRLPSDLSGVPQVIWSKLVSCAATSEVEEFAGKVYALLFEAEATWPEDVPTRCRVGDEWSTDRPDGEIAVTSVRDEYDALVRERVPALLVPSAEAAEAMIQTWGMLRFSQVVEKEIRYVAQSEPVLLVDEFPHLKMNHRSQVTGWSLVRCGELDEVVRTPNGMRTQTLNEATQERSVLVLRPADDLAALMAVDRVLGLGLAEAGCRSVLKYREQQRDDERMRRARETQDPADKILLLVGEDALRRGLPQGLVEGEQTEKGRAPDAHRIAELALNAHGEAILRHHGKDLAARLPEAPTTFRGDSTARRFTSDLGLPESFAGTKAVPPPAEEIVDGPVDLPTLHPYQKQLADNMFRLLDRARPGRAMLTLPTGAGKTRVAVEAVINAIKAHSVMGPVLWIAQSRELCEQAVQSWRFLWSKVGPPKKRLTISRLWDGNSATPVTSNAHLVVAIDDSLKNRLRDEDYEWLRRAAVVIVDEAHSALAPTYTEIFRHLGLTYTKTERPLIGLTATPYRSTNEDQTRLLIDRFGSTRLDDGVFDGEPYEILQDQGVLARVEHRPLVGATISLTQEELKKADFRGLPASAEERLAADEERNSMLIKEIASLDPDWPVLLFAASVNHARLLVARLNDRRISSRVIESATPSSERARVIEDFRNRRIRVIANYGVLAQGFDAPATRAVVVARPTYSPNVYQQMIGRGLRGPKNGGNEVCLILDVQDNITNFGEKLAFTRFEHLWSKK</sequence>
<dbReference type="Gene3D" id="3.40.50.300">
    <property type="entry name" value="P-loop containing nucleotide triphosphate hydrolases"/>
    <property type="match status" value="2"/>
</dbReference>
<feature type="domain" description="Helicase ATP-binding" evidence="1">
    <location>
        <begin position="1169"/>
        <end position="1342"/>
    </location>
</feature>
<dbReference type="PROSITE" id="PS51194">
    <property type="entry name" value="HELICASE_CTER"/>
    <property type="match status" value="1"/>
</dbReference>
<comment type="caution">
    <text evidence="3">The sequence shown here is derived from an EMBL/GenBank/DDBJ whole genome shotgun (WGS) entry which is preliminary data.</text>
</comment>
<dbReference type="SMART" id="SM00487">
    <property type="entry name" value="DEXDc"/>
    <property type="match status" value="1"/>
</dbReference>
<gene>
    <name evidence="3" type="ORF">ACFO8L_21755</name>
</gene>
<dbReference type="NCBIfam" id="NF047352">
    <property type="entry name" value="P_loop_sacsin"/>
    <property type="match status" value="1"/>
</dbReference>